<evidence type="ECO:0000256" key="10">
    <source>
        <dbReference type="ARBA" id="ARBA00023170"/>
    </source>
</evidence>
<dbReference type="KEGG" id="cic:CICLE_v10018245mg"/>
<dbReference type="EMBL" id="KI536312">
    <property type="protein sequence ID" value="ESR59427.1"/>
    <property type="molecule type" value="Genomic_DNA"/>
</dbReference>
<comment type="similarity">
    <text evidence="2">Belongs to the RLP family.</text>
</comment>
<keyword evidence="10" id="KW-0675">Receptor</keyword>
<keyword evidence="11" id="KW-0325">Glycoprotein</keyword>
<evidence type="ECO:0000256" key="9">
    <source>
        <dbReference type="ARBA" id="ARBA00023136"/>
    </source>
</evidence>
<accession>V4U0L9</accession>
<evidence type="ECO:0000256" key="8">
    <source>
        <dbReference type="ARBA" id="ARBA00022989"/>
    </source>
</evidence>
<dbReference type="InterPro" id="IPR003591">
    <property type="entry name" value="Leu-rich_rpt_typical-subtyp"/>
</dbReference>
<dbReference type="InterPro" id="IPR001611">
    <property type="entry name" value="Leu-rich_rpt"/>
</dbReference>
<dbReference type="AlphaFoldDB" id="V4U0L9"/>
<keyword evidence="15" id="KW-1185">Reference proteome</keyword>
<dbReference type="Gramene" id="ESR59427">
    <property type="protein sequence ID" value="ESR59427"/>
    <property type="gene ID" value="CICLE_v10018245mg"/>
</dbReference>
<evidence type="ECO:0000256" key="4">
    <source>
        <dbReference type="ARBA" id="ARBA00022614"/>
    </source>
</evidence>
<proteinExistence type="inferred from homology"/>
<evidence type="ECO:0000256" key="6">
    <source>
        <dbReference type="ARBA" id="ARBA00022729"/>
    </source>
</evidence>
<dbReference type="SUPFAM" id="SSF52047">
    <property type="entry name" value="RNI-like"/>
    <property type="match status" value="1"/>
</dbReference>
<evidence type="ECO:0000256" key="7">
    <source>
        <dbReference type="ARBA" id="ARBA00022737"/>
    </source>
</evidence>
<dbReference type="FunFam" id="3.80.10.10:FF:000095">
    <property type="entry name" value="LRR receptor-like serine/threonine-protein kinase GSO1"/>
    <property type="match status" value="2"/>
</dbReference>
<evidence type="ECO:0000256" key="3">
    <source>
        <dbReference type="ARBA" id="ARBA00022475"/>
    </source>
</evidence>
<evidence type="ECO:0000256" key="2">
    <source>
        <dbReference type="ARBA" id="ARBA00009592"/>
    </source>
</evidence>
<dbReference type="Gene3D" id="3.80.10.10">
    <property type="entry name" value="Ribonuclease Inhibitor"/>
    <property type="match status" value="2"/>
</dbReference>
<dbReference type="InterPro" id="IPR046956">
    <property type="entry name" value="RLP23-like"/>
</dbReference>
<evidence type="ECO:0000256" key="5">
    <source>
        <dbReference type="ARBA" id="ARBA00022692"/>
    </source>
</evidence>
<keyword evidence="9 12" id="KW-0472">Membrane</keyword>
<keyword evidence="7" id="KW-0677">Repeat</keyword>
<dbReference type="PROSITE" id="PS51450">
    <property type="entry name" value="LRR"/>
    <property type="match status" value="1"/>
</dbReference>
<dbReference type="InParanoid" id="V4U0L9"/>
<dbReference type="eggNOG" id="KOG0619">
    <property type="taxonomic scope" value="Eukaryota"/>
</dbReference>
<keyword evidence="5 12" id="KW-0812">Transmembrane</keyword>
<keyword evidence="8 12" id="KW-1133">Transmembrane helix</keyword>
<dbReference type="SMART" id="SM00369">
    <property type="entry name" value="LRR_TYP"/>
    <property type="match status" value="7"/>
</dbReference>
<dbReference type="PRINTS" id="PR00019">
    <property type="entry name" value="LEURICHRPT"/>
</dbReference>
<name>V4U0L9_CITCL</name>
<dbReference type="PANTHER" id="PTHR48061:SF46">
    <property type="entry name" value="LEUCINE-RICH REPEAT-CONTAINING N-TERMINAL PLANT-TYPE DOMAIN-CONTAINING PROTEIN"/>
    <property type="match status" value="1"/>
</dbReference>
<evidence type="ECO:0000256" key="13">
    <source>
        <dbReference type="SAM" id="SignalP"/>
    </source>
</evidence>
<gene>
    <name evidence="14" type="ORF">CICLE_v10018245mg</name>
</gene>
<dbReference type="InterPro" id="IPR032675">
    <property type="entry name" value="LRR_dom_sf"/>
</dbReference>
<keyword evidence="6 13" id="KW-0732">Signal</keyword>
<dbReference type="FunCoup" id="V4U0L9">
    <property type="interactions" value="96"/>
</dbReference>
<dbReference type="OMA" id="FYAYSIG"/>
<comment type="subcellular location">
    <subcellularLocation>
        <location evidence="1">Cell membrane</location>
        <topology evidence="1">Single-pass type I membrane protein</topology>
    </subcellularLocation>
</comment>
<protein>
    <submittedName>
        <fullName evidence="14">Uncharacterized protein</fullName>
    </submittedName>
</protein>
<evidence type="ECO:0000256" key="11">
    <source>
        <dbReference type="ARBA" id="ARBA00023180"/>
    </source>
</evidence>
<sequence>MGYLTQHYQLVICLQLSLLFFQCSAKLCSQEQSSALLQFKQLFSFEKTSSSQCDGYQQSYPKMKYWKEDADCCSSWDGVTCDMVTGQVIGLDLSCSWLHGSISSNSSLFFLPRLQKLNLGSNDFNYSKISSGFSQLRSLTLLNLSSSNFTGSIPPLLGNLTQLVYLDLSNNSFIGEMPNMFTNQSKLSYLNFGGNQLTGQIPSSVGEFANLATVHLSFNSLKGTIPSRIFSLTSLKQVDFSHNQLSGSVPSSVYELVNLTRLDLSSNKLSGTVELYDFAKLKNLKWLVLSNNIFSISNNYLTGDIPSSFCNLSSIQYLEMSNNSFSGQIPQCLVNSTVKFLDLRMNNFQGIIPQTYAKDCNLTFLKLNGNKLEGPLPPSLINCFGLHVFDMRMNRFNGSIPQMFAKSCDLRSLNLNGNQLEGPLPPSLINCRYLEVLDIGNNHINDTFPYWLEILPELRVLILRSNRFWGPIGDTKTRVPFSKLRILDLSHNQLTGVLPTRYLNNFKAMIHGENNSVTLEVKYLSLLNSSYYACYESIILTMKGIDLQLERVLTIFTTIDLSSNRFQGGIPAIVGKLNSLKGLNISHNNLTGGIPSSLANLTELESLDLSSNKLVGQIPMQMASLKSLSVLNLSYNQLEGPIPRGTQFNTFQNDSYAGNPGLCGFPLSEICDMDEAPVQPSSPTSFHEGDDSSSWFDWKFAKMGYASGLVIGLSIAYMVFATGRPWWFVKMIEEKQTTKVRRVSRRGRARR</sequence>
<organism evidence="14 15">
    <name type="scientific">Citrus clementina</name>
    <name type="common">Clementine</name>
    <name type="synonym">Citrus deliciosa x Citrus sinensis</name>
    <dbReference type="NCBI Taxonomy" id="85681"/>
    <lineage>
        <taxon>Eukaryota</taxon>
        <taxon>Viridiplantae</taxon>
        <taxon>Streptophyta</taxon>
        <taxon>Embryophyta</taxon>
        <taxon>Tracheophyta</taxon>
        <taxon>Spermatophyta</taxon>
        <taxon>Magnoliopsida</taxon>
        <taxon>eudicotyledons</taxon>
        <taxon>Gunneridae</taxon>
        <taxon>Pentapetalae</taxon>
        <taxon>rosids</taxon>
        <taxon>malvids</taxon>
        <taxon>Sapindales</taxon>
        <taxon>Rutaceae</taxon>
        <taxon>Aurantioideae</taxon>
        <taxon>Citrus</taxon>
    </lineage>
</organism>
<dbReference type="Proteomes" id="UP000030687">
    <property type="component" value="Unassembled WGS sequence"/>
</dbReference>
<keyword evidence="4" id="KW-0433">Leucine-rich repeat</keyword>
<feature type="transmembrane region" description="Helical" evidence="12">
    <location>
        <begin position="703"/>
        <end position="721"/>
    </location>
</feature>
<dbReference type="GO" id="GO:0005886">
    <property type="term" value="C:plasma membrane"/>
    <property type="evidence" value="ECO:0007669"/>
    <property type="project" value="UniProtKB-SubCell"/>
</dbReference>
<evidence type="ECO:0000313" key="14">
    <source>
        <dbReference type="EMBL" id="ESR59427.1"/>
    </source>
</evidence>
<dbReference type="Pfam" id="PF00560">
    <property type="entry name" value="LRR_1"/>
    <property type="match status" value="9"/>
</dbReference>
<dbReference type="SMART" id="SM00365">
    <property type="entry name" value="LRR_SD22"/>
    <property type="match status" value="4"/>
</dbReference>
<evidence type="ECO:0000313" key="15">
    <source>
        <dbReference type="Proteomes" id="UP000030687"/>
    </source>
</evidence>
<dbReference type="Pfam" id="PF13855">
    <property type="entry name" value="LRR_8"/>
    <property type="match status" value="2"/>
</dbReference>
<feature type="signal peptide" evidence="13">
    <location>
        <begin position="1"/>
        <end position="25"/>
    </location>
</feature>
<keyword evidence="3" id="KW-1003">Cell membrane</keyword>
<evidence type="ECO:0000256" key="1">
    <source>
        <dbReference type="ARBA" id="ARBA00004251"/>
    </source>
</evidence>
<reference evidence="14 15" key="1">
    <citation type="submission" date="2013-10" db="EMBL/GenBank/DDBJ databases">
        <authorList>
            <consortium name="International Citrus Genome Consortium"/>
            <person name="Jenkins J."/>
            <person name="Schmutz J."/>
            <person name="Prochnik S."/>
            <person name="Rokhsar D."/>
            <person name="Gmitter F."/>
            <person name="Ollitrault P."/>
            <person name="Machado M."/>
            <person name="Talon M."/>
            <person name="Wincker P."/>
            <person name="Jaillon O."/>
            <person name="Morgante M."/>
        </authorList>
    </citation>
    <scope>NUCLEOTIDE SEQUENCE</scope>
    <source>
        <strain evidence="15">cv. Clemenules</strain>
    </source>
</reference>
<evidence type="ECO:0000256" key="12">
    <source>
        <dbReference type="SAM" id="Phobius"/>
    </source>
</evidence>
<feature type="chain" id="PRO_5004728980" evidence="13">
    <location>
        <begin position="26"/>
        <end position="751"/>
    </location>
</feature>
<dbReference type="PANTHER" id="PTHR48061">
    <property type="entry name" value="LEUCINE-RICH REPEAT RECEPTOR PROTEIN KINASE EMS1-LIKE-RELATED"/>
    <property type="match status" value="1"/>
</dbReference>
<dbReference type="FunFam" id="3.80.10.10:FF:000111">
    <property type="entry name" value="LRR receptor-like serine/threonine-protein kinase ERECTA"/>
    <property type="match status" value="1"/>
</dbReference>
<dbReference type="SUPFAM" id="SSF52058">
    <property type="entry name" value="L domain-like"/>
    <property type="match status" value="1"/>
</dbReference>